<gene>
    <name evidence="2" type="ORF">RND81_06G108500</name>
</gene>
<dbReference type="Pfam" id="PF00078">
    <property type="entry name" value="RVT_1"/>
    <property type="match status" value="1"/>
</dbReference>
<sequence>MASIQSEAWNVNGYPLVFKEWSPTVAEELDVVTHVPIWVLFPNLDPCFWSNSALSKVASFVGKLICADETTTVKSRIAFSRVLVVVDISKDLRGAVTLQTPFRGKILQKIDYEWVPLFCQTCHKIGHTRDRCKRNQVKQVYRPKVVAPTPAITEVAKQPSPDFEGFIPVPSKKMAKVAQQENVISIVENKFDVLENSALVLLQLEVDKGLVHVGFEMGNVPVEIEPSGIPPPPPFLPNDHFLLESHSINAIKRRFFQKYSLVTNLDLHCGDRLWVLWDPSVVTLRVLHRGVQFLHCSLLHIVTQRQFLVTFVYALNRASERLDLWDQLRFFSVGSLPWTCLGDFNVSLSSDERMGCVIHEPEMQEFRDCLRDYSLEDHPYTGGVFTWHNKQDSCPKWEKLDRLLANQQWFLHFPSTVAFLPPGISDRASILLTVASPGFTRKQFRYLNCWSSFSGFNDLVLADWHTPVYGSHIFALFSKLRRLRGVLKTIHATEFRGIAKRVADAKTRLSECQTLLLSSPAHQQLLAKEKSLLHSYRSLKGAEMRMLAQREKVQHLLQSDANTKYFYASIAARRSRNTIGAIEDMSGQLCSGHEEVSKAFLEFYTQLLGSTEDVSCLPADIFSANTLHHCDHLTAAVTPHEIQAALFSIDKNKSPGVDGYSSGFFRDAWAVIGYDFTAAVQEFFQKSTMPRAANSTLIALIPKSDAPKSVSDFRPISCYTVFYKTVSKVLANRMKLASKYTRSLLTPRCILKVDIKKAFDSVNWSFLSACLLNFGFPEQFKKWVLACVTSSHFSLNINGSSEGFFPGKRGLRQGDPLSPYLFALCMEAVDRCLNLFAMYSGLKANPMKSSLFFGGVAAPVKELILSSTGYVEGEIPVRYLGIPLFSSRLTRTMFSPLLDKIRDRIGH</sequence>
<dbReference type="SUPFAM" id="SSF56672">
    <property type="entry name" value="DNA/RNA polymerases"/>
    <property type="match status" value="1"/>
</dbReference>
<dbReference type="AlphaFoldDB" id="A0AAW1K957"/>
<evidence type="ECO:0000313" key="2">
    <source>
        <dbReference type="EMBL" id="KAK9714638.1"/>
    </source>
</evidence>
<dbReference type="InterPro" id="IPR000477">
    <property type="entry name" value="RT_dom"/>
</dbReference>
<dbReference type="PANTHER" id="PTHR33116">
    <property type="entry name" value="REVERSE TRANSCRIPTASE ZINC-BINDING DOMAIN-CONTAINING PROTEIN-RELATED-RELATED"/>
    <property type="match status" value="1"/>
</dbReference>
<dbReference type="SUPFAM" id="SSF56219">
    <property type="entry name" value="DNase I-like"/>
    <property type="match status" value="1"/>
</dbReference>
<protein>
    <recommendedName>
        <fullName evidence="1">Reverse transcriptase domain-containing protein</fullName>
    </recommendedName>
</protein>
<dbReference type="InterPro" id="IPR043502">
    <property type="entry name" value="DNA/RNA_pol_sf"/>
</dbReference>
<organism evidence="2 3">
    <name type="scientific">Saponaria officinalis</name>
    <name type="common">Common soapwort</name>
    <name type="synonym">Lychnis saponaria</name>
    <dbReference type="NCBI Taxonomy" id="3572"/>
    <lineage>
        <taxon>Eukaryota</taxon>
        <taxon>Viridiplantae</taxon>
        <taxon>Streptophyta</taxon>
        <taxon>Embryophyta</taxon>
        <taxon>Tracheophyta</taxon>
        <taxon>Spermatophyta</taxon>
        <taxon>Magnoliopsida</taxon>
        <taxon>eudicotyledons</taxon>
        <taxon>Gunneridae</taxon>
        <taxon>Pentapetalae</taxon>
        <taxon>Caryophyllales</taxon>
        <taxon>Caryophyllaceae</taxon>
        <taxon>Caryophylleae</taxon>
        <taxon>Saponaria</taxon>
    </lineage>
</organism>
<feature type="domain" description="Reverse transcriptase" evidence="1">
    <location>
        <begin position="682"/>
        <end position="907"/>
    </location>
</feature>
<dbReference type="EMBL" id="JBDFQZ010000006">
    <property type="protein sequence ID" value="KAK9714638.1"/>
    <property type="molecule type" value="Genomic_DNA"/>
</dbReference>
<proteinExistence type="predicted"/>
<accession>A0AAW1K957</accession>
<evidence type="ECO:0000259" key="1">
    <source>
        <dbReference type="PROSITE" id="PS50878"/>
    </source>
</evidence>
<keyword evidence="3" id="KW-1185">Reference proteome</keyword>
<comment type="caution">
    <text evidence="2">The sequence shown here is derived from an EMBL/GenBank/DDBJ whole genome shotgun (WGS) entry which is preliminary data.</text>
</comment>
<name>A0AAW1K957_SAPOF</name>
<dbReference type="InterPro" id="IPR036691">
    <property type="entry name" value="Endo/exonu/phosph_ase_sf"/>
</dbReference>
<dbReference type="Gene3D" id="3.60.10.10">
    <property type="entry name" value="Endonuclease/exonuclease/phosphatase"/>
    <property type="match status" value="1"/>
</dbReference>
<dbReference type="Proteomes" id="UP001443914">
    <property type="component" value="Unassembled WGS sequence"/>
</dbReference>
<dbReference type="PROSITE" id="PS50878">
    <property type="entry name" value="RT_POL"/>
    <property type="match status" value="1"/>
</dbReference>
<dbReference type="PANTHER" id="PTHR33116:SF78">
    <property type="entry name" value="OS12G0587133 PROTEIN"/>
    <property type="match status" value="1"/>
</dbReference>
<reference evidence="2" key="1">
    <citation type="submission" date="2024-03" db="EMBL/GenBank/DDBJ databases">
        <title>WGS assembly of Saponaria officinalis var. Norfolk2.</title>
        <authorList>
            <person name="Jenkins J."/>
            <person name="Shu S."/>
            <person name="Grimwood J."/>
            <person name="Barry K."/>
            <person name="Goodstein D."/>
            <person name="Schmutz J."/>
            <person name="Leebens-Mack J."/>
            <person name="Osbourn A."/>
        </authorList>
    </citation>
    <scope>NUCLEOTIDE SEQUENCE [LARGE SCALE GENOMIC DNA]</scope>
    <source>
        <strain evidence="2">JIC</strain>
    </source>
</reference>
<evidence type="ECO:0000313" key="3">
    <source>
        <dbReference type="Proteomes" id="UP001443914"/>
    </source>
</evidence>